<sequence length="403" mass="44882">MRFSIFNLVLVYLFSLLGLVTGQYILASYLRFDLTSRILTLAGYSIHSYTTDKSNTLEDVTINTPAHKVTLRTEFSLTFRISNQNPEYKLHLEPNHDIFVQAPHIRHLDASGEIRHTETLDGTQHRVFKGAVWARFGDHDWQKKGWARVYVLQDGENPIFEGAFTISGQRYRVEAISEEENGVMEERLSHMVVHHDARRGANGVGETCAAGRMPSNLGTSDILMDSIGMITGSTGLDKRQFGGFNPGDLTDSIGSAEGCPTTRRVALVGIATDCSYTAAFNSTESVRRNLINMVNTASEVFESTFNISLGLHNVTISDASCPDSASDSTPWNVECSEGDMDWRLRQFSSWRRSLDDSTNAYWTLMTTCRTGGEVGVSWIGQLCNSRMSTNVVARTSNEWQVFA</sequence>
<proteinExistence type="predicted"/>
<dbReference type="EMBL" id="JAOPJF010000023">
    <property type="protein sequence ID" value="KAK1145548.1"/>
    <property type="molecule type" value="Genomic_DNA"/>
</dbReference>
<gene>
    <name evidence="1" type="ORF">N8T08_004106</name>
</gene>
<evidence type="ECO:0000313" key="2">
    <source>
        <dbReference type="Proteomes" id="UP001177260"/>
    </source>
</evidence>
<dbReference type="Proteomes" id="UP001177260">
    <property type="component" value="Unassembled WGS sequence"/>
</dbReference>
<protein>
    <submittedName>
        <fullName evidence="1">Uncharacterized protein</fullName>
    </submittedName>
</protein>
<keyword evidence="2" id="KW-1185">Reference proteome</keyword>
<evidence type="ECO:0000313" key="1">
    <source>
        <dbReference type="EMBL" id="KAK1145548.1"/>
    </source>
</evidence>
<reference evidence="1 2" key="1">
    <citation type="journal article" date="2023" name="ACS Omega">
        <title>Identification of the Neoaspergillic Acid Biosynthesis Gene Cluster by Establishing an In Vitro CRISPR-Ribonucleoprotein Genetic System in Aspergillus melleus.</title>
        <authorList>
            <person name="Yuan B."/>
            <person name="Grau M.F."/>
            <person name="Murata R.M."/>
            <person name="Torok T."/>
            <person name="Venkateswaran K."/>
            <person name="Stajich J.E."/>
            <person name="Wang C.C.C."/>
        </authorList>
    </citation>
    <scope>NUCLEOTIDE SEQUENCE [LARGE SCALE GENOMIC DNA]</scope>
    <source>
        <strain evidence="1 2">IMV 1140</strain>
    </source>
</reference>
<accession>A0ACC3B5Q2</accession>
<comment type="caution">
    <text evidence="1">The sequence shown here is derived from an EMBL/GenBank/DDBJ whole genome shotgun (WGS) entry which is preliminary data.</text>
</comment>
<name>A0ACC3B5Q2_9EURO</name>
<organism evidence="1 2">
    <name type="scientific">Aspergillus melleus</name>
    <dbReference type="NCBI Taxonomy" id="138277"/>
    <lineage>
        <taxon>Eukaryota</taxon>
        <taxon>Fungi</taxon>
        <taxon>Dikarya</taxon>
        <taxon>Ascomycota</taxon>
        <taxon>Pezizomycotina</taxon>
        <taxon>Eurotiomycetes</taxon>
        <taxon>Eurotiomycetidae</taxon>
        <taxon>Eurotiales</taxon>
        <taxon>Aspergillaceae</taxon>
        <taxon>Aspergillus</taxon>
        <taxon>Aspergillus subgen. Circumdati</taxon>
    </lineage>
</organism>